<sequence length="224" mass="25246">MIKLPVIALVCFALRYALAAPFLDVSTAPMVQTIRPLANLPLQDLQPYKPYPVDSARTLNYLKHFDPLKHFPDQKIHTEAPGGKNVDLQAPRKRISRKELESNIMKPPQAGMKMDRTRTPTHEEEIEINNILNNYPVGHAYQLTDSPEPVMLATPICDCQYACGKDKIYGMDGALIKETGCFHWNCPCVEECLVEACVDCLKGFSKSSKSEKSYDNSNYSRKII</sequence>
<evidence type="ECO:0000313" key="2">
    <source>
        <dbReference type="EMBL" id="KNF03729.1"/>
    </source>
</evidence>
<comment type="caution">
    <text evidence="2">The sequence shown here is derived from an EMBL/GenBank/DDBJ whole genome shotgun (WGS) entry which is preliminary data.</text>
</comment>
<dbReference type="AlphaFoldDB" id="A0A0L0VWN4"/>
<gene>
    <name evidence="2" type="ORF">PSTG_03252</name>
</gene>
<feature type="signal peptide" evidence="1">
    <location>
        <begin position="1"/>
        <end position="19"/>
    </location>
</feature>
<name>A0A0L0VWN4_9BASI</name>
<dbReference type="Proteomes" id="UP000054564">
    <property type="component" value="Unassembled WGS sequence"/>
</dbReference>
<dbReference type="EMBL" id="AJIL01000016">
    <property type="protein sequence ID" value="KNF03729.1"/>
    <property type="molecule type" value="Genomic_DNA"/>
</dbReference>
<dbReference type="OrthoDB" id="10277514at2759"/>
<evidence type="ECO:0000256" key="1">
    <source>
        <dbReference type="SAM" id="SignalP"/>
    </source>
</evidence>
<keyword evidence="1" id="KW-0732">Signal</keyword>
<feature type="chain" id="PRO_5005550861" evidence="1">
    <location>
        <begin position="20"/>
        <end position="224"/>
    </location>
</feature>
<accession>A0A0L0VWN4</accession>
<proteinExistence type="predicted"/>
<organism evidence="2 3">
    <name type="scientific">Puccinia striiformis f. sp. tritici PST-78</name>
    <dbReference type="NCBI Taxonomy" id="1165861"/>
    <lineage>
        <taxon>Eukaryota</taxon>
        <taxon>Fungi</taxon>
        <taxon>Dikarya</taxon>
        <taxon>Basidiomycota</taxon>
        <taxon>Pucciniomycotina</taxon>
        <taxon>Pucciniomycetes</taxon>
        <taxon>Pucciniales</taxon>
        <taxon>Pucciniaceae</taxon>
        <taxon>Puccinia</taxon>
    </lineage>
</organism>
<keyword evidence="3" id="KW-1185">Reference proteome</keyword>
<evidence type="ECO:0000313" key="3">
    <source>
        <dbReference type="Proteomes" id="UP000054564"/>
    </source>
</evidence>
<protein>
    <submittedName>
        <fullName evidence="2">Uncharacterized protein</fullName>
    </submittedName>
</protein>
<reference evidence="3" key="1">
    <citation type="submission" date="2014-03" db="EMBL/GenBank/DDBJ databases">
        <title>The Genome Sequence of Puccinia striiformis f. sp. tritici PST-78.</title>
        <authorList>
            <consortium name="The Broad Institute Genome Sequencing Platform"/>
            <person name="Cuomo C."/>
            <person name="Hulbert S."/>
            <person name="Chen X."/>
            <person name="Walker B."/>
            <person name="Young S.K."/>
            <person name="Zeng Q."/>
            <person name="Gargeya S."/>
            <person name="Fitzgerald M."/>
            <person name="Haas B."/>
            <person name="Abouelleil A."/>
            <person name="Alvarado L."/>
            <person name="Arachchi H.M."/>
            <person name="Berlin A.M."/>
            <person name="Chapman S.B."/>
            <person name="Goldberg J."/>
            <person name="Griggs A."/>
            <person name="Gujja S."/>
            <person name="Hansen M."/>
            <person name="Howarth C."/>
            <person name="Imamovic A."/>
            <person name="Larimer J."/>
            <person name="McCowan C."/>
            <person name="Montmayeur A."/>
            <person name="Murphy C."/>
            <person name="Neiman D."/>
            <person name="Pearson M."/>
            <person name="Priest M."/>
            <person name="Roberts A."/>
            <person name="Saif S."/>
            <person name="Shea T."/>
            <person name="Sisk P."/>
            <person name="Sykes S."/>
            <person name="Wortman J."/>
            <person name="Nusbaum C."/>
            <person name="Birren B."/>
        </authorList>
    </citation>
    <scope>NUCLEOTIDE SEQUENCE [LARGE SCALE GENOMIC DNA]</scope>
    <source>
        <strain evidence="3">race PST-78</strain>
    </source>
</reference>